<feature type="transmembrane region" description="Helical" evidence="10">
    <location>
        <begin position="22"/>
        <end position="42"/>
    </location>
</feature>
<gene>
    <name evidence="13" type="ORF">GCM10023091_13790</name>
</gene>
<dbReference type="InterPro" id="IPR036942">
    <property type="entry name" value="Beta-barrel_TonB_sf"/>
</dbReference>
<evidence type="ECO:0000259" key="11">
    <source>
        <dbReference type="Pfam" id="PF00593"/>
    </source>
</evidence>
<evidence type="ECO:0000256" key="1">
    <source>
        <dbReference type="ARBA" id="ARBA00004571"/>
    </source>
</evidence>
<dbReference type="Pfam" id="PF13715">
    <property type="entry name" value="CarbopepD_reg_2"/>
    <property type="match status" value="1"/>
</dbReference>
<proteinExistence type="inferred from homology"/>
<dbReference type="Gene3D" id="2.60.40.1120">
    <property type="entry name" value="Carboxypeptidase-like, regulatory domain"/>
    <property type="match status" value="1"/>
</dbReference>
<keyword evidence="7 8" id="KW-0998">Cell outer membrane</keyword>
<evidence type="ECO:0000259" key="12">
    <source>
        <dbReference type="Pfam" id="PF07715"/>
    </source>
</evidence>
<dbReference type="InterPro" id="IPR039426">
    <property type="entry name" value="TonB-dep_rcpt-like"/>
</dbReference>
<keyword evidence="5 9" id="KW-0798">TonB box</keyword>
<evidence type="ECO:0000256" key="10">
    <source>
        <dbReference type="SAM" id="Phobius"/>
    </source>
</evidence>
<evidence type="ECO:0000256" key="3">
    <source>
        <dbReference type="ARBA" id="ARBA00022452"/>
    </source>
</evidence>
<dbReference type="InterPro" id="IPR037066">
    <property type="entry name" value="Plug_dom_sf"/>
</dbReference>
<protein>
    <submittedName>
        <fullName evidence="13">TonB-dependent receptor</fullName>
    </submittedName>
</protein>
<dbReference type="InterPro" id="IPR023997">
    <property type="entry name" value="TonB-dep_OMP_SusC/RagA_CS"/>
</dbReference>
<keyword evidence="2 8" id="KW-0813">Transport</keyword>
<dbReference type="SUPFAM" id="SSF56935">
    <property type="entry name" value="Porins"/>
    <property type="match status" value="1"/>
</dbReference>
<dbReference type="NCBIfam" id="TIGR04057">
    <property type="entry name" value="SusC_RagA_signa"/>
    <property type="match status" value="1"/>
</dbReference>
<dbReference type="RefSeq" id="WP_345027567.1">
    <property type="nucleotide sequence ID" value="NZ_BAABEY010000014.1"/>
</dbReference>
<comment type="subcellular location">
    <subcellularLocation>
        <location evidence="1 8">Cell outer membrane</location>
        <topology evidence="1 8">Multi-pass membrane protein</topology>
    </subcellularLocation>
</comment>
<dbReference type="NCBIfam" id="TIGR04056">
    <property type="entry name" value="OMP_RagA_SusC"/>
    <property type="match status" value="1"/>
</dbReference>
<dbReference type="SUPFAM" id="SSF49464">
    <property type="entry name" value="Carboxypeptidase regulatory domain-like"/>
    <property type="match status" value="1"/>
</dbReference>
<dbReference type="InterPro" id="IPR012910">
    <property type="entry name" value="Plug_dom"/>
</dbReference>
<evidence type="ECO:0000256" key="8">
    <source>
        <dbReference type="PROSITE-ProRule" id="PRU01360"/>
    </source>
</evidence>
<evidence type="ECO:0000313" key="14">
    <source>
        <dbReference type="Proteomes" id="UP001501508"/>
    </source>
</evidence>
<dbReference type="Pfam" id="PF00593">
    <property type="entry name" value="TonB_dep_Rec_b-barrel"/>
    <property type="match status" value="1"/>
</dbReference>
<organism evidence="13 14">
    <name type="scientific">Ravibacter arvi</name>
    <dbReference type="NCBI Taxonomy" id="2051041"/>
    <lineage>
        <taxon>Bacteria</taxon>
        <taxon>Pseudomonadati</taxon>
        <taxon>Bacteroidota</taxon>
        <taxon>Cytophagia</taxon>
        <taxon>Cytophagales</taxon>
        <taxon>Spirosomataceae</taxon>
        <taxon>Ravibacter</taxon>
    </lineage>
</organism>
<evidence type="ECO:0000256" key="5">
    <source>
        <dbReference type="ARBA" id="ARBA00023077"/>
    </source>
</evidence>
<dbReference type="Gene3D" id="2.40.170.20">
    <property type="entry name" value="TonB-dependent receptor, beta-barrel domain"/>
    <property type="match status" value="1"/>
</dbReference>
<dbReference type="InterPro" id="IPR008969">
    <property type="entry name" value="CarboxyPept-like_regulatory"/>
</dbReference>
<keyword evidence="10" id="KW-1133">Transmembrane helix</keyword>
<name>A0ABP8LUG6_9BACT</name>
<evidence type="ECO:0000256" key="2">
    <source>
        <dbReference type="ARBA" id="ARBA00022448"/>
    </source>
</evidence>
<accession>A0ABP8LUG6</accession>
<dbReference type="PROSITE" id="PS52016">
    <property type="entry name" value="TONB_DEPENDENT_REC_3"/>
    <property type="match status" value="1"/>
</dbReference>
<dbReference type="Proteomes" id="UP001501508">
    <property type="component" value="Unassembled WGS sequence"/>
</dbReference>
<keyword evidence="4 8" id="KW-0812">Transmembrane</keyword>
<keyword evidence="14" id="KW-1185">Reference proteome</keyword>
<keyword evidence="3 8" id="KW-1134">Transmembrane beta strand</keyword>
<dbReference type="Pfam" id="PF07715">
    <property type="entry name" value="Plug"/>
    <property type="match status" value="1"/>
</dbReference>
<comment type="caution">
    <text evidence="13">The sequence shown here is derived from an EMBL/GenBank/DDBJ whole genome shotgun (WGS) entry which is preliminary data.</text>
</comment>
<dbReference type="Gene3D" id="2.170.130.10">
    <property type="entry name" value="TonB-dependent receptor, plug domain"/>
    <property type="match status" value="1"/>
</dbReference>
<evidence type="ECO:0000256" key="9">
    <source>
        <dbReference type="RuleBase" id="RU003357"/>
    </source>
</evidence>
<dbReference type="InterPro" id="IPR023996">
    <property type="entry name" value="TonB-dep_OMP_SusC/RagA"/>
</dbReference>
<reference evidence="14" key="1">
    <citation type="journal article" date="2019" name="Int. J. Syst. Evol. Microbiol.">
        <title>The Global Catalogue of Microorganisms (GCM) 10K type strain sequencing project: providing services to taxonomists for standard genome sequencing and annotation.</title>
        <authorList>
            <consortium name="The Broad Institute Genomics Platform"/>
            <consortium name="The Broad Institute Genome Sequencing Center for Infectious Disease"/>
            <person name="Wu L."/>
            <person name="Ma J."/>
        </authorList>
    </citation>
    <scope>NUCLEOTIDE SEQUENCE [LARGE SCALE GENOMIC DNA]</scope>
    <source>
        <strain evidence="14">JCM 31920</strain>
    </source>
</reference>
<keyword evidence="13" id="KW-0675">Receptor</keyword>
<dbReference type="EMBL" id="BAABEY010000014">
    <property type="protein sequence ID" value="GAA4436168.1"/>
    <property type="molecule type" value="Genomic_DNA"/>
</dbReference>
<dbReference type="InterPro" id="IPR000531">
    <property type="entry name" value="Beta-barrel_TonB"/>
</dbReference>
<evidence type="ECO:0000313" key="13">
    <source>
        <dbReference type="EMBL" id="GAA4436168.1"/>
    </source>
</evidence>
<comment type="similarity">
    <text evidence="8 9">Belongs to the TonB-dependent receptor family.</text>
</comment>
<keyword evidence="6 8" id="KW-0472">Membrane</keyword>
<evidence type="ECO:0000256" key="7">
    <source>
        <dbReference type="ARBA" id="ARBA00023237"/>
    </source>
</evidence>
<feature type="domain" description="TonB-dependent receptor plug" evidence="12">
    <location>
        <begin position="247"/>
        <end position="354"/>
    </location>
</feature>
<sequence>MYKIFIDWGRYVLSSYQSELKFAMRVGLSYLFILFTCAHLLMAHSSGGQSIAGVKVSMGLKNESVREMFRKIEKQTQLRFAFMENQVDATTRFTLAKGTYPVSEILDRTLGALQLTYTGSGNIVYITKKTIPNGRQVAENQEITEVTTSEPAAGPIISGKVTDEKGEGLPGVNIILKGTNHGVISGTDGSFNIEIPDEKAVLIFSFVGYIPQEIPIGNRTRVDVSLSVDQKTLEELVVVGYGSQQRKNISGAVATAPKELVANRPVMNVGQALQGTVANLTVNVGNGRADSSPSYNIRGYNSINGNEGPMVVIDGIIMDAAALNNLNPQDIENVSVLKDAASAAIYGSRAAFGVILVKTKSGKTEKPQITYNNNFVFKQPTFRPEIVEDPYTNFWYSNQMGDYQFGAHVLEYALKVRQDPSLPKFMEFGGSWTYFESTNWYNEIFGKHAFSTQHGIEVSGRTDRVNYLLSGNFQYEDGILKPAREDFNRYNIRSKLDFKVTDWWTVGNNTSFMRNSYARPSAFGDSFLFFSQTMGSYEAVKNPEGTWSSGGVQSVGKLIDGGEATTTNNLFQTSMNTKISVLKDVLDLQGNFAYTNNTMSNQYGDFSLPYKRGPSLPYIWGSNNTAARATAPRTQIYMDAYANFNKTFARKHNISAMAGYSQESFRNQYLFLDRTGLVTPTFPTPQLATGTISLQESVTKWAMRSGFARLGYIFNDKYILELNGRYDGSSRFPKGSRFVFNPSASAAWVLSNESFMRFLEPTVSHVKLRASYGQLANQATGVFGYLPTMGFSRLNAMLDGTRPMTIAAPGLISGNYTWERVITRNLGLDLSFLSDKLTFSGDVYIRDTKDMLTKARTYPAVLGATAPSENAADLRTRGWEINVGWRDRIKLDNSDLRYGANLVLSDNRSEITRFENATGTLNDFYVGKRIGEIWGLTTEGYFQSQAELDAHANQSQVSSNAYPLEVGDLKFADLNGDGKVDRGQWTLKDHGDYSVIGNTEPRYAFGLNLFGEWKGFDLSLFFQGIGKRNFYPTYSGMNVDYEFFSYYAVQWTHLTPHMRDNHWTPERTDAFYPRLKPAIAGTAGREMAVEQTRYLQNAAYMRLKNMSIGYVLPAHLTKTVGLSRVRLFASGDNLFTWSKLPRFYQVDPELAGRGTNGGGIAYSLQRVYSFGLNVTF</sequence>
<feature type="domain" description="TonB-dependent receptor-like beta-barrel" evidence="11">
    <location>
        <begin position="520"/>
        <end position="929"/>
    </location>
</feature>
<evidence type="ECO:0000256" key="6">
    <source>
        <dbReference type="ARBA" id="ARBA00023136"/>
    </source>
</evidence>
<evidence type="ECO:0000256" key="4">
    <source>
        <dbReference type="ARBA" id="ARBA00022692"/>
    </source>
</evidence>